<dbReference type="EMBL" id="GHBY01000478">
    <property type="protein sequence ID" value="MUP40655.1"/>
    <property type="molecule type" value="Transcribed_RNA"/>
</dbReference>
<dbReference type="AlphaFoldDB" id="A0A646QI32"/>
<organism evidence="14">
    <name type="scientific">Hemiscolopendra marginata</name>
    <dbReference type="NCBI Taxonomy" id="943146"/>
    <lineage>
        <taxon>Eukaryota</taxon>
        <taxon>Metazoa</taxon>
        <taxon>Ecdysozoa</taxon>
        <taxon>Arthropoda</taxon>
        <taxon>Myriapoda</taxon>
        <taxon>Chilopoda</taxon>
        <taxon>Pleurostigmophora</taxon>
        <taxon>Scolopendromorpha</taxon>
        <taxon>Scolopendridae</taxon>
        <taxon>Hemiscolopendra</taxon>
    </lineage>
</organism>
<dbReference type="InterPro" id="IPR025660">
    <property type="entry name" value="Pept_his_AS"/>
</dbReference>
<evidence type="ECO:0000256" key="10">
    <source>
        <dbReference type="SAM" id="SignalP"/>
    </source>
</evidence>
<dbReference type="GO" id="GO:0006508">
    <property type="term" value="P:proteolysis"/>
    <property type="evidence" value="ECO:0007669"/>
    <property type="project" value="UniProtKB-KW"/>
</dbReference>
<feature type="domain" description="Cathepsin propeptide inhibitor" evidence="13">
    <location>
        <begin position="161"/>
        <end position="218"/>
    </location>
</feature>
<evidence type="ECO:0000256" key="9">
    <source>
        <dbReference type="ARBA" id="ARBA00023180"/>
    </source>
</evidence>
<evidence type="ECO:0000256" key="8">
    <source>
        <dbReference type="ARBA" id="ARBA00023157"/>
    </source>
</evidence>
<dbReference type="FunFam" id="3.90.70.10:FF:000130">
    <property type="entry name" value="Cysteine proteinase 1"/>
    <property type="match status" value="1"/>
</dbReference>
<proteinExistence type="inferred from homology"/>
<dbReference type="CDD" id="cd02248">
    <property type="entry name" value="Peptidase_C1A"/>
    <property type="match status" value="1"/>
</dbReference>
<evidence type="ECO:0000259" key="13">
    <source>
        <dbReference type="SMART" id="SM00848"/>
    </source>
</evidence>
<sequence length="464" mass="53273">MASSGIVCFLLTLCVLVRESSSGKGKLVGGWSETDSSADKIRELSEFAVDEIDAQSNALYKQKIAEIIQAETQVVSGIKYRIRLRLSYTTCKKTAKQVNDQCDEDPEQNSNVCVVEIWEQQWLNHRELLKFNCNAEEKPTKQKRTLKSVDDETYVEDLKQFKNFVRRFQKTYNNEEEMKHRFEIFRQNLKIIHMLKETEQGTAEYGVTEFSDLTKDEFKQRYLGLNPSLARHERQRQAKIPNVQFPPSFDWRDHNAVTPVKNQKQCGSCWAFSVTGNVEGQWAIQKGKLISLSEQELVDCDKLDEGCNGGYMTNAYEQIIKLGGLESESDYPYEAEDEKCHFQKPKVQVTINDYQNISNNETEMAQWLYKNGPISIGINANAMQFYYGGISHPWKFLCNPKNLDHGVLIVGYGSSKYSLFNKTIPYWIVKNSWGSSWGEKGYYRVYRGDGTCGLNLMATSSEVD</sequence>
<dbReference type="Pfam" id="PF00031">
    <property type="entry name" value="Cystatin"/>
    <property type="match status" value="1"/>
</dbReference>
<evidence type="ECO:0000256" key="7">
    <source>
        <dbReference type="ARBA" id="ARBA00023145"/>
    </source>
</evidence>
<dbReference type="GO" id="GO:0004869">
    <property type="term" value="F:cysteine-type endopeptidase inhibitor activity"/>
    <property type="evidence" value="ECO:0007669"/>
    <property type="project" value="InterPro"/>
</dbReference>
<dbReference type="GO" id="GO:0008234">
    <property type="term" value="F:cysteine-type peptidase activity"/>
    <property type="evidence" value="ECO:0007669"/>
    <property type="project" value="UniProtKB-KW"/>
</dbReference>
<dbReference type="PROSITE" id="PS00139">
    <property type="entry name" value="THIOL_PROTEASE_CYS"/>
    <property type="match status" value="1"/>
</dbReference>
<dbReference type="PANTHER" id="PTHR12411">
    <property type="entry name" value="CYSTEINE PROTEASE FAMILY C1-RELATED"/>
    <property type="match status" value="1"/>
</dbReference>
<evidence type="ECO:0000256" key="1">
    <source>
        <dbReference type="ARBA" id="ARBA00008455"/>
    </source>
</evidence>
<protein>
    <submittedName>
        <fullName evidence="14">Cystatin</fullName>
    </submittedName>
</protein>
<name>A0A646QI32_9MYRI</name>
<dbReference type="InterPro" id="IPR039417">
    <property type="entry name" value="Peptidase_C1A_papain-like"/>
</dbReference>
<evidence type="ECO:0000256" key="2">
    <source>
        <dbReference type="ARBA" id="ARBA00009403"/>
    </source>
</evidence>
<dbReference type="InterPro" id="IPR013128">
    <property type="entry name" value="Peptidase_C1A"/>
</dbReference>
<dbReference type="InterPro" id="IPR000668">
    <property type="entry name" value="Peptidase_C1A_C"/>
</dbReference>
<dbReference type="PROSITE" id="PS00640">
    <property type="entry name" value="THIOL_PROTEASE_ASN"/>
    <property type="match status" value="1"/>
</dbReference>
<comment type="similarity">
    <text evidence="1">Belongs to the peptidase C1 family.</text>
</comment>
<dbReference type="FunFam" id="3.10.450.10:FF:000004">
    <property type="entry name" value="Cystatin C"/>
    <property type="match status" value="1"/>
</dbReference>
<keyword evidence="6" id="KW-0788">Thiol protease</keyword>
<dbReference type="InterPro" id="IPR000010">
    <property type="entry name" value="Cystatin_dom"/>
</dbReference>
<keyword evidence="4 10" id="KW-0732">Signal</keyword>
<dbReference type="Gene3D" id="3.90.70.10">
    <property type="entry name" value="Cysteine proteinases"/>
    <property type="match status" value="1"/>
</dbReference>
<dbReference type="SUPFAM" id="SSF54001">
    <property type="entry name" value="Cysteine proteinases"/>
    <property type="match status" value="1"/>
</dbReference>
<dbReference type="InterPro" id="IPR018073">
    <property type="entry name" value="Prot_inh_cystat_CS"/>
</dbReference>
<dbReference type="CDD" id="cd00042">
    <property type="entry name" value="CY"/>
    <property type="match status" value="1"/>
</dbReference>
<comment type="similarity">
    <text evidence="2">Belongs to the cystatin family.</text>
</comment>
<dbReference type="InterPro" id="IPR046350">
    <property type="entry name" value="Cystatin_sf"/>
</dbReference>
<dbReference type="PROSITE" id="PS00287">
    <property type="entry name" value="CYSTATIN"/>
    <property type="match status" value="1"/>
</dbReference>
<accession>A0A646QI32</accession>
<dbReference type="SMART" id="SM00848">
    <property type="entry name" value="Inhibitor_I29"/>
    <property type="match status" value="1"/>
</dbReference>
<evidence type="ECO:0000259" key="11">
    <source>
        <dbReference type="SMART" id="SM00043"/>
    </source>
</evidence>
<dbReference type="SMART" id="SM00645">
    <property type="entry name" value="Pept_C1"/>
    <property type="match status" value="1"/>
</dbReference>
<reference evidence="14" key="1">
    <citation type="submission" date="2018-11" db="EMBL/GenBank/DDBJ databases">
        <title>Venom-gland transcriptomics and venom proteomics of the Florida green centipede (Hemiscolopendra marginata) reveal sex-based variation in a centipede venom.</title>
        <authorList>
            <person name="Nystrom G.S."/>
            <person name="Ward M.J."/>
            <person name="Ellsworth S.A."/>
            <person name="Rokyta D.R."/>
        </authorList>
    </citation>
    <scope>NUCLEOTIDE SEQUENCE</scope>
    <source>
        <tissue evidence="14">Venom gland</tissue>
    </source>
</reference>
<dbReference type="SMART" id="SM00043">
    <property type="entry name" value="CY"/>
    <property type="match status" value="1"/>
</dbReference>
<dbReference type="PRINTS" id="PR00705">
    <property type="entry name" value="PAPAIN"/>
</dbReference>
<keyword evidence="3" id="KW-0645">Protease</keyword>
<dbReference type="InterPro" id="IPR038765">
    <property type="entry name" value="Papain-like_cys_pep_sf"/>
</dbReference>
<evidence type="ECO:0000259" key="12">
    <source>
        <dbReference type="SMART" id="SM00645"/>
    </source>
</evidence>
<dbReference type="Gene3D" id="3.10.450.10">
    <property type="match status" value="1"/>
</dbReference>
<dbReference type="InterPro" id="IPR025661">
    <property type="entry name" value="Pept_asp_AS"/>
</dbReference>
<evidence type="ECO:0000256" key="6">
    <source>
        <dbReference type="ARBA" id="ARBA00022807"/>
    </source>
</evidence>
<dbReference type="InterPro" id="IPR000169">
    <property type="entry name" value="Pept_cys_AS"/>
</dbReference>
<feature type="chain" id="PRO_5024861535" evidence="10">
    <location>
        <begin position="23"/>
        <end position="464"/>
    </location>
</feature>
<dbReference type="InterPro" id="IPR013201">
    <property type="entry name" value="Prot_inhib_I29"/>
</dbReference>
<feature type="domain" description="Cystatin" evidence="11">
    <location>
        <begin position="26"/>
        <end position="134"/>
    </location>
</feature>
<dbReference type="Pfam" id="PF00112">
    <property type="entry name" value="Peptidase_C1"/>
    <property type="match status" value="1"/>
</dbReference>
<keyword evidence="9" id="KW-0325">Glycoprotein</keyword>
<evidence type="ECO:0000313" key="14">
    <source>
        <dbReference type="EMBL" id="MUP40655.1"/>
    </source>
</evidence>
<dbReference type="SUPFAM" id="SSF54403">
    <property type="entry name" value="Cystatin/monellin"/>
    <property type="match status" value="1"/>
</dbReference>
<dbReference type="Pfam" id="PF08246">
    <property type="entry name" value="Inhibitor_I29"/>
    <property type="match status" value="1"/>
</dbReference>
<keyword evidence="7" id="KW-0865">Zymogen</keyword>
<evidence type="ECO:0000256" key="4">
    <source>
        <dbReference type="ARBA" id="ARBA00022729"/>
    </source>
</evidence>
<keyword evidence="5" id="KW-0378">Hydrolase</keyword>
<feature type="signal peptide" evidence="10">
    <location>
        <begin position="1"/>
        <end position="22"/>
    </location>
</feature>
<evidence type="ECO:0000256" key="5">
    <source>
        <dbReference type="ARBA" id="ARBA00022801"/>
    </source>
</evidence>
<evidence type="ECO:0000256" key="3">
    <source>
        <dbReference type="ARBA" id="ARBA00022670"/>
    </source>
</evidence>
<keyword evidence="8" id="KW-1015">Disulfide bond</keyword>
<dbReference type="PROSITE" id="PS00639">
    <property type="entry name" value="THIOL_PROTEASE_HIS"/>
    <property type="match status" value="1"/>
</dbReference>
<feature type="domain" description="Peptidase C1A papain C-terminal" evidence="12">
    <location>
        <begin position="245"/>
        <end position="462"/>
    </location>
</feature>